<dbReference type="Pfam" id="PF05786">
    <property type="entry name" value="Cnd2"/>
    <property type="match status" value="1"/>
</dbReference>
<dbReference type="GO" id="GO:0005737">
    <property type="term" value="C:cytoplasm"/>
    <property type="evidence" value="ECO:0007669"/>
    <property type="project" value="UniProtKB-SubCell"/>
</dbReference>
<evidence type="ECO:0000256" key="10">
    <source>
        <dbReference type="ARBA" id="ARBA00023306"/>
    </source>
</evidence>
<evidence type="ECO:0000313" key="14">
    <source>
        <dbReference type="Proteomes" id="UP000036987"/>
    </source>
</evidence>
<evidence type="ECO:0000256" key="4">
    <source>
        <dbReference type="ARBA" id="ARBA00016065"/>
    </source>
</evidence>
<comment type="function">
    <text evidence="11">Regulatory subunit of the condensin complex, a complex required for conversion of interphase chromatin into mitotic-like condense chromosomes.</text>
</comment>
<evidence type="ECO:0000256" key="9">
    <source>
        <dbReference type="ARBA" id="ARBA00023067"/>
    </source>
</evidence>
<proteinExistence type="inferred from homology"/>
<reference evidence="14" key="1">
    <citation type="journal article" date="2016" name="Nature">
        <title>The genome of the seagrass Zostera marina reveals angiosperm adaptation to the sea.</title>
        <authorList>
            <person name="Olsen J.L."/>
            <person name="Rouze P."/>
            <person name="Verhelst B."/>
            <person name="Lin Y.-C."/>
            <person name="Bayer T."/>
            <person name="Collen J."/>
            <person name="Dattolo E."/>
            <person name="De Paoli E."/>
            <person name="Dittami S."/>
            <person name="Maumus F."/>
            <person name="Michel G."/>
            <person name="Kersting A."/>
            <person name="Lauritano C."/>
            <person name="Lohaus R."/>
            <person name="Toepel M."/>
            <person name="Tonon T."/>
            <person name="Vanneste K."/>
            <person name="Amirebrahimi M."/>
            <person name="Brakel J."/>
            <person name="Bostroem C."/>
            <person name="Chovatia M."/>
            <person name="Grimwood J."/>
            <person name="Jenkins J.W."/>
            <person name="Jueterbock A."/>
            <person name="Mraz A."/>
            <person name="Stam W.T."/>
            <person name="Tice H."/>
            <person name="Bornberg-Bauer E."/>
            <person name="Green P.J."/>
            <person name="Pearson G.A."/>
            <person name="Procaccini G."/>
            <person name="Duarte C.M."/>
            <person name="Schmutz J."/>
            <person name="Reusch T.B.H."/>
            <person name="Van de Peer Y."/>
        </authorList>
    </citation>
    <scope>NUCLEOTIDE SEQUENCE [LARGE SCALE GENOMIC DNA]</scope>
    <source>
        <strain evidence="14">cv. Finnish</strain>
    </source>
</reference>
<feature type="region of interest" description="Disordered" evidence="12">
    <location>
        <begin position="1"/>
        <end position="46"/>
    </location>
</feature>
<dbReference type="OrthoDB" id="362021at2759"/>
<evidence type="ECO:0000256" key="1">
    <source>
        <dbReference type="ARBA" id="ARBA00004286"/>
    </source>
</evidence>
<evidence type="ECO:0000313" key="13">
    <source>
        <dbReference type="EMBL" id="KMZ57360.1"/>
    </source>
</evidence>
<feature type="region of interest" description="Disordered" evidence="12">
    <location>
        <begin position="321"/>
        <end position="343"/>
    </location>
</feature>
<evidence type="ECO:0000256" key="8">
    <source>
        <dbReference type="ARBA" id="ARBA00022776"/>
    </source>
</evidence>
<accession>A0A0K9NMY8</accession>
<keyword evidence="6" id="KW-0963">Cytoplasm</keyword>
<keyword evidence="9 11" id="KW-0226">DNA condensation</keyword>
<gene>
    <name evidence="13" type="ORF">ZOSMA_87G01070</name>
</gene>
<organism evidence="13 14">
    <name type="scientific">Zostera marina</name>
    <name type="common">Eelgrass</name>
    <dbReference type="NCBI Taxonomy" id="29655"/>
    <lineage>
        <taxon>Eukaryota</taxon>
        <taxon>Viridiplantae</taxon>
        <taxon>Streptophyta</taxon>
        <taxon>Embryophyta</taxon>
        <taxon>Tracheophyta</taxon>
        <taxon>Spermatophyta</taxon>
        <taxon>Magnoliopsida</taxon>
        <taxon>Liliopsida</taxon>
        <taxon>Zosteraceae</taxon>
        <taxon>Zostera</taxon>
    </lineage>
</organism>
<protein>
    <recommendedName>
        <fullName evidence="4 11">Condensin complex subunit 2</fullName>
    </recommendedName>
</protein>
<dbReference type="OMA" id="FRKTCAD"/>
<evidence type="ECO:0000256" key="12">
    <source>
        <dbReference type="SAM" id="MobiDB-lite"/>
    </source>
</evidence>
<dbReference type="PANTHER" id="PTHR13108:SF9">
    <property type="entry name" value="CONDENSIN COMPLEX SUBUNIT 2"/>
    <property type="match status" value="1"/>
</dbReference>
<dbReference type="AlphaFoldDB" id="A0A0K9NMY8"/>
<dbReference type="STRING" id="29655.A0A0K9NMY8"/>
<name>A0A0K9NMY8_ZOSMR</name>
<keyword evidence="10 11" id="KW-0131">Cell cycle</keyword>
<evidence type="ECO:0000256" key="3">
    <source>
        <dbReference type="ARBA" id="ARBA00009471"/>
    </source>
</evidence>
<dbReference type="InterPro" id="IPR022816">
    <property type="entry name" value="Condensin_barren_su2"/>
</dbReference>
<feature type="compositionally biased region" description="Basic residues" evidence="12">
    <location>
        <begin position="18"/>
        <end position="31"/>
    </location>
</feature>
<comment type="caution">
    <text evidence="13">The sequence shown here is derived from an EMBL/GenBank/DDBJ whole genome shotgun (WGS) entry which is preliminary data.</text>
</comment>
<keyword evidence="14" id="KW-1185">Reference proteome</keyword>
<evidence type="ECO:0000256" key="11">
    <source>
        <dbReference type="PIRNR" id="PIRNR017126"/>
    </source>
</evidence>
<feature type="region of interest" description="Disordered" evidence="12">
    <location>
        <begin position="178"/>
        <end position="212"/>
    </location>
</feature>
<feature type="compositionally biased region" description="Basic and acidic residues" evidence="12">
    <location>
        <begin position="191"/>
        <end position="205"/>
    </location>
</feature>
<evidence type="ECO:0000256" key="7">
    <source>
        <dbReference type="ARBA" id="ARBA00022618"/>
    </source>
</evidence>
<evidence type="ECO:0000256" key="6">
    <source>
        <dbReference type="ARBA" id="ARBA00022490"/>
    </source>
</evidence>
<dbReference type="GO" id="GO:0007076">
    <property type="term" value="P:mitotic chromosome condensation"/>
    <property type="evidence" value="ECO:0000318"/>
    <property type="project" value="GO_Central"/>
</dbReference>
<dbReference type="PIRSF" id="PIRSF017126">
    <property type="entry name" value="Condensin_H"/>
    <property type="match status" value="1"/>
</dbReference>
<dbReference type="PANTHER" id="PTHR13108">
    <property type="entry name" value="CONDENSIN COMPLEX SUBUNIT 2"/>
    <property type="match status" value="1"/>
</dbReference>
<keyword evidence="7 11" id="KW-0132">Cell division</keyword>
<evidence type="ECO:0000256" key="2">
    <source>
        <dbReference type="ARBA" id="ARBA00004496"/>
    </source>
</evidence>
<keyword evidence="8 11" id="KW-0498">Mitosis</keyword>
<sequence>MPDVEDLDDDRSCTTPSTKKHGNSKHHKRIGVKSPSRILKSPNLQNPIHMLDPNNDAHEKALARAARASSCRRKSVVAEPPPDRGNLFDKDQLVDLFNNCIKLATENKINVKNTWDLGLIDHLSELVRVDSDDVDAETNFQKASCTLEAGVKIYSLRVDSTHSEAYKLLGGINRATKEDDKDVADGSDEISSDKQDDLPKKDQQRKLSPSSTLESSFESLNVKKIDVAFTVDPLYHQTSAQFDEGGAKGLLLSNLGVYGNCNVLFDSFEKPGKNIPCEAPFDKSGKIDLLFARDEINQMVANVPLKNEISPTLRDIVNLFDEDNRRPPESIPSHTTNDEQDYTVNNDQMDWEDNETGQCDFDSNDQINVDDDVSHIDSNITNHQEEEDDGTYTSIHASDDTEERLIAGFLTLGLGFNSKTNSWAGPDHWKYRKTKVLDQTIESTVESSKIKKPTNRKQMTSEIEFTNLLETNMENIFAPPKHSKLLLLPTKKNSINITLPEDCHYQPENLIKLFLLPDVMCLGKRTKVIYDDARQEYSTYDPTSDWNNDDAVAANDQFDDDNDNTFGDDVNDIGDLVCQPRQINKIEVTYDKFSKQVDVHALKGILWNTIKQSTETSQTEFETPVTFTQILGHIANESAAPALHEISPHLSFICLLHLANEHNLRICGTSTLNELSIFVPKNH</sequence>
<evidence type="ECO:0000256" key="5">
    <source>
        <dbReference type="ARBA" id="ARBA00022454"/>
    </source>
</evidence>
<keyword evidence="5" id="KW-0158">Chromosome</keyword>
<comment type="similarity">
    <text evidence="3 11">Belongs to the CND2 (condensin subunit 2) family.</text>
</comment>
<comment type="subcellular location">
    <subcellularLocation>
        <location evidence="1">Chromosome</location>
    </subcellularLocation>
    <subcellularLocation>
        <location evidence="2">Cytoplasm</location>
    </subcellularLocation>
</comment>
<dbReference type="EMBL" id="LFYR01002091">
    <property type="protein sequence ID" value="KMZ57360.1"/>
    <property type="molecule type" value="Genomic_DNA"/>
</dbReference>
<dbReference type="GO" id="GO:0003682">
    <property type="term" value="F:chromatin binding"/>
    <property type="evidence" value="ECO:0000318"/>
    <property type="project" value="GO_Central"/>
</dbReference>
<dbReference type="Proteomes" id="UP000036987">
    <property type="component" value="Unassembled WGS sequence"/>
</dbReference>
<dbReference type="GO" id="GO:0051301">
    <property type="term" value="P:cell division"/>
    <property type="evidence" value="ECO:0007669"/>
    <property type="project" value="UniProtKB-KW"/>
</dbReference>
<dbReference type="GO" id="GO:0000796">
    <property type="term" value="C:condensin complex"/>
    <property type="evidence" value="ECO:0000318"/>
    <property type="project" value="GO_Central"/>
</dbReference>